<feature type="region of interest" description="Disordered" evidence="1">
    <location>
        <begin position="36"/>
        <end position="75"/>
    </location>
</feature>
<dbReference type="VEuPathDB" id="VectorBase:AAEL008359"/>
<gene>
    <name evidence="3" type="primary">5570459</name>
</gene>
<evidence type="ECO:0000313" key="3">
    <source>
        <dbReference type="EnsemblMetazoa" id="AAEL008359-PA"/>
    </source>
</evidence>
<organism evidence="3 4">
    <name type="scientific">Aedes aegypti</name>
    <name type="common">Yellowfever mosquito</name>
    <name type="synonym">Culex aegypti</name>
    <dbReference type="NCBI Taxonomy" id="7159"/>
    <lineage>
        <taxon>Eukaryota</taxon>
        <taxon>Metazoa</taxon>
        <taxon>Ecdysozoa</taxon>
        <taxon>Arthropoda</taxon>
        <taxon>Hexapoda</taxon>
        <taxon>Insecta</taxon>
        <taxon>Pterygota</taxon>
        <taxon>Neoptera</taxon>
        <taxon>Endopterygota</taxon>
        <taxon>Diptera</taxon>
        <taxon>Nematocera</taxon>
        <taxon>Culicoidea</taxon>
        <taxon>Culicidae</taxon>
        <taxon>Culicinae</taxon>
        <taxon>Aedini</taxon>
        <taxon>Aedes</taxon>
        <taxon>Stegomyia</taxon>
    </lineage>
</organism>
<feature type="chain" id="PRO_5044005612" evidence="2">
    <location>
        <begin position="22"/>
        <end position="136"/>
    </location>
</feature>
<keyword evidence="2" id="KW-0732">Signal</keyword>
<name>A0A1S4FJ65_AEDAE</name>
<evidence type="ECO:0000256" key="2">
    <source>
        <dbReference type="SAM" id="SignalP"/>
    </source>
</evidence>
<dbReference type="Proteomes" id="UP000008820">
    <property type="component" value="Chromosome 2"/>
</dbReference>
<dbReference type="InParanoid" id="A0A1S4FJ65"/>
<reference evidence="3" key="2">
    <citation type="submission" date="2020-05" db="UniProtKB">
        <authorList>
            <consortium name="EnsemblMetazoa"/>
        </authorList>
    </citation>
    <scope>IDENTIFICATION</scope>
    <source>
        <strain evidence="3">LVP_AGWG</strain>
    </source>
</reference>
<proteinExistence type="predicted"/>
<dbReference type="OrthoDB" id="7743177at2759"/>
<feature type="signal peptide" evidence="2">
    <location>
        <begin position="1"/>
        <end position="21"/>
    </location>
</feature>
<evidence type="ECO:0000313" key="4">
    <source>
        <dbReference type="Proteomes" id="UP000008820"/>
    </source>
</evidence>
<reference evidence="3 4" key="1">
    <citation type="submission" date="2017-06" db="EMBL/GenBank/DDBJ databases">
        <title>Aedes aegypti genome working group (AGWG) sequencing and assembly.</title>
        <authorList>
            <consortium name="Aedes aegypti Genome Working Group (AGWG)"/>
            <person name="Matthews B.J."/>
        </authorList>
    </citation>
    <scope>NUCLEOTIDE SEQUENCE [LARGE SCALE GENOMIC DNA]</scope>
    <source>
        <strain evidence="3 4">LVP_AGWG</strain>
    </source>
</reference>
<protein>
    <submittedName>
        <fullName evidence="3">Uncharacterized protein</fullName>
    </submittedName>
</protein>
<keyword evidence="4" id="KW-1185">Reference proteome</keyword>
<evidence type="ECO:0000256" key="1">
    <source>
        <dbReference type="SAM" id="MobiDB-lite"/>
    </source>
</evidence>
<accession>A0A1S4FJ65</accession>
<dbReference type="PROSITE" id="PS51257">
    <property type="entry name" value="PROKAR_LIPOPROTEIN"/>
    <property type="match status" value="1"/>
</dbReference>
<dbReference type="EnsemblMetazoa" id="AAEL008359-RA">
    <property type="protein sequence ID" value="AAEL008359-PA"/>
    <property type="gene ID" value="AAEL008359"/>
</dbReference>
<dbReference type="AlphaFoldDB" id="A0A1S4FJ65"/>
<sequence>MKFSKKVTFVVLVSIVACIESAVINEYKDHSLETNLASDSLNNSNDLRETLRPSTAAPKSISSSQAEQGLEHPKRAKRAIIFRPLFVYRQQQIKKQRLREMRQQQRQHQMDSNAQRLATQKPKYAYRYPYYYNYMG</sequence>
<feature type="compositionally biased region" description="Low complexity" evidence="1">
    <location>
        <begin position="36"/>
        <end position="45"/>
    </location>
</feature>